<name>A0AAD6YFH7_9AGAR</name>
<evidence type="ECO:0000313" key="3">
    <source>
        <dbReference type="Proteomes" id="UP001219525"/>
    </source>
</evidence>
<evidence type="ECO:0000256" key="1">
    <source>
        <dbReference type="SAM" id="SignalP"/>
    </source>
</evidence>
<keyword evidence="1" id="KW-0732">Signal</keyword>
<evidence type="ECO:0000313" key="2">
    <source>
        <dbReference type="EMBL" id="KAJ7214070.1"/>
    </source>
</evidence>
<accession>A0AAD6YFH7</accession>
<dbReference type="EMBL" id="JARJCW010000020">
    <property type="protein sequence ID" value="KAJ7214070.1"/>
    <property type="molecule type" value="Genomic_DNA"/>
</dbReference>
<dbReference type="Proteomes" id="UP001219525">
    <property type="component" value="Unassembled WGS sequence"/>
</dbReference>
<organism evidence="2 3">
    <name type="scientific">Mycena pura</name>
    <dbReference type="NCBI Taxonomy" id="153505"/>
    <lineage>
        <taxon>Eukaryota</taxon>
        <taxon>Fungi</taxon>
        <taxon>Dikarya</taxon>
        <taxon>Basidiomycota</taxon>
        <taxon>Agaricomycotina</taxon>
        <taxon>Agaricomycetes</taxon>
        <taxon>Agaricomycetidae</taxon>
        <taxon>Agaricales</taxon>
        <taxon>Marasmiineae</taxon>
        <taxon>Mycenaceae</taxon>
        <taxon>Mycena</taxon>
    </lineage>
</organism>
<dbReference type="AlphaFoldDB" id="A0AAD6YFH7"/>
<reference evidence="2" key="1">
    <citation type="submission" date="2023-03" db="EMBL/GenBank/DDBJ databases">
        <title>Massive genome expansion in bonnet fungi (Mycena s.s.) driven by repeated elements and novel gene families across ecological guilds.</title>
        <authorList>
            <consortium name="Lawrence Berkeley National Laboratory"/>
            <person name="Harder C.B."/>
            <person name="Miyauchi S."/>
            <person name="Viragh M."/>
            <person name="Kuo A."/>
            <person name="Thoen E."/>
            <person name="Andreopoulos B."/>
            <person name="Lu D."/>
            <person name="Skrede I."/>
            <person name="Drula E."/>
            <person name="Henrissat B."/>
            <person name="Morin E."/>
            <person name="Kohler A."/>
            <person name="Barry K."/>
            <person name="LaButti K."/>
            <person name="Morin E."/>
            <person name="Salamov A."/>
            <person name="Lipzen A."/>
            <person name="Mereny Z."/>
            <person name="Hegedus B."/>
            <person name="Baldrian P."/>
            <person name="Stursova M."/>
            <person name="Weitz H."/>
            <person name="Taylor A."/>
            <person name="Grigoriev I.V."/>
            <person name="Nagy L.G."/>
            <person name="Martin F."/>
            <person name="Kauserud H."/>
        </authorList>
    </citation>
    <scope>NUCLEOTIDE SEQUENCE</scope>
    <source>
        <strain evidence="2">9144</strain>
    </source>
</reference>
<proteinExistence type="predicted"/>
<feature type="signal peptide" evidence="1">
    <location>
        <begin position="1"/>
        <end position="18"/>
    </location>
</feature>
<sequence length="118" mass="12713">MVFLGVTALFIVVTITNATEDAFYADLAQKPEVVNMCSLRYPEAHVVKSIRTLFYCAQRYGSTRAGAVVGATYAAGAETHRGAAALDGTLFVRVAGALTDALGWVAHGDQERSWDFRP</sequence>
<protein>
    <submittedName>
        <fullName evidence="2">Uncharacterized protein</fullName>
    </submittedName>
</protein>
<comment type="caution">
    <text evidence="2">The sequence shown here is derived from an EMBL/GenBank/DDBJ whole genome shotgun (WGS) entry which is preliminary data.</text>
</comment>
<feature type="chain" id="PRO_5042131618" evidence="1">
    <location>
        <begin position="19"/>
        <end position="118"/>
    </location>
</feature>
<keyword evidence="3" id="KW-1185">Reference proteome</keyword>
<gene>
    <name evidence="2" type="ORF">GGX14DRAFT_618263</name>
</gene>